<evidence type="ECO:0000256" key="1">
    <source>
        <dbReference type="SAM" id="MobiDB-lite"/>
    </source>
</evidence>
<keyword evidence="3" id="KW-1185">Reference proteome</keyword>
<dbReference type="EMBL" id="KN822171">
    <property type="protein sequence ID" value="KIM53757.1"/>
    <property type="molecule type" value="Genomic_DNA"/>
</dbReference>
<sequence>SSPPLPIAIQCWSLAEAKMIIDQLQPMLDQAPHNPLSRDLLSLFCESKKVRTMFNDHSESFFPVMVGQHVGIHHTRQSALRSLGSYAYPRWKEVPTFWGALAYMIVKGVEELLELDTVNYDNKTLLIVPTGTSGGHSGSSSQNLPQSSAPPVKPNTPPTSQTQSMTQRPRHDPCQTQTPAGLISPSPIIHTHIRNLHGVVESRYYPSNAGHIAVPFFDHLGVYAQKYLIAHGYVEGAMVVVAEARRNSCTAQDFALTLACHGLPIAEGLFLWDLSNI</sequence>
<proteinExistence type="predicted"/>
<feature type="compositionally biased region" description="Low complexity" evidence="1">
    <location>
        <begin position="138"/>
        <end position="150"/>
    </location>
</feature>
<dbReference type="HOGENOM" id="CLU_079696_1_0_1"/>
<name>A0A0C2ZMB0_9AGAM</name>
<evidence type="ECO:0000313" key="2">
    <source>
        <dbReference type="EMBL" id="KIM53757.1"/>
    </source>
</evidence>
<feature type="region of interest" description="Disordered" evidence="1">
    <location>
        <begin position="131"/>
        <end position="185"/>
    </location>
</feature>
<dbReference type="Proteomes" id="UP000053989">
    <property type="component" value="Unassembled WGS sequence"/>
</dbReference>
<feature type="non-terminal residue" evidence="2">
    <location>
        <position position="1"/>
    </location>
</feature>
<protein>
    <submittedName>
        <fullName evidence="2">Uncharacterized protein</fullName>
    </submittedName>
</protein>
<dbReference type="AlphaFoldDB" id="A0A0C2ZMB0"/>
<evidence type="ECO:0000313" key="3">
    <source>
        <dbReference type="Proteomes" id="UP000053989"/>
    </source>
</evidence>
<organism evidence="2 3">
    <name type="scientific">Scleroderma citrinum Foug A</name>
    <dbReference type="NCBI Taxonomy" id="1036808"/>
    <lineage>
        <taxon>Eukaryota</taxon>
        <taxon>Fungi</taxon>
        <taxon>Dikarya</taxon>
        <taxon>Basidiomycota</taxon>
        <taxon>Agaricomycotina</taxon>
        <taxon>Agaricomycetes</taxon>
        <taxon>Agaricomycetidae</taxon>
        <taxon>Boletales</taxon>
        <taxon>Sclerodermatineae</taxon>
        <taxon>Sclerodermataceae</taxon>
        <taxon>Scleroderma</taxon>
    </lineage>
</organism>
<dbReference type="OrthoDB" id="2671422at2759"/>
<dbReference type="InParanoid" id="A0A0C2ZMB0"/>
<feature type="compositionally biased region" description="Low complexity" evidence="1">
    <location>
        <begin position="158"/>
        <end position="167"/>
    </location>
</feature>
<reference evidence="3" key="2">
    <citation type="submission" date="2015-01" db="EMBL/GenBank/DDBJ databases">
        <title>Evolutionary Origins and Diversification of the Mycorrhizal Mutualists.</title>
        <authorList>
            <consortium name="DOE Joint Genome Institute"/>
            <consortium name="Mycorrhizal Genomics Consortium"/>
            <person name="Kohler A."/>
            <person name="Kuo A."/>
            <person name="Nagy L.G."/>
            <person name="Floudas D."/>
            <person name="Copeland A."/>
            <person name="Barry K.W."/>
            <person name="Cichocki N."/>
            <person name="Veneault-Fourrey C."/>
            <person name="LaButti K."/>
            <person name="Lindquist E.A."/>
            <person name="Lipzen A."/>
            <person name="Lundell T."/>
            <person name="Morin E."/>
            <person name="Murat C."/>
            <person name="Riley R."/>
            <person name="Ohm R."/>
            <person name="Sun H."/>
            <person name="Tunlid A."/>
            <person name="Henrissat B."/>
            <person name="Grigoriev I.V."/>
            <person name="Hibbett D.S."/>
            <person name="Martin F."/>
        </authorList>
    </citation>
    <scope>NUCLEOTIDE SEQUENCE [LARGE SCALE GENOMIC DNA]</scope>
    <source>
        <strain evidence="3">Foug A</strain>
    </source>
</reference>
<reference evidence="2 3" key="1">
    <citation type="submission" date="2014-04" db="EMBL/GenBank/DDBJ databases">
        <authorList>
            <consortium name="DOE Joint Genome Institute"/>
            <person name="Kuo A."/>
            <person name="Kohler A."/>
            <person name="Nagy L.G."/>
            <person name="Floudas D."/>
            <person name="Copeland A."/>
            <person name="Barry K.W."/>
            <person name="Cichocki N."/>
            <person name="Veneault-Fourrey C."/>
            <person name="LaButti K."/>
            <person name="Lindquist E.A."/>
            <person name="Lipzen A."/>
            <person name="Lundell T."/>
            <person name="Morin E."/>
            <person name="Murat C."/>
            <person name="Sun H."/>
            <person name="Tunlid A."/>
            <person name="Henrissat B."/>
            <person name="Grigoriev I.V."/>
            <person name="Hibbett D.S."/>
            <person name="Martin F."/>
            <person name="Nordberg H.P."/>
            <person name="Cantor M.N."/>
            <person name="Hua S.X."/>
        </authorList>
    </citation>
    <scope>NUCLEOTIDE SEQUENCE [LARGE SCALE GENOMIC DNA]</scope>
    <source>
        <strain evidence="2 3">Foug A</strain>
    </source>
</reference>
<gene>
    <name evidence="2" type="ORF">SCLCIDRAFT_1156223</name>
</gene>
<accession>A0A0C2ZMB0</accession>